<evidence type="ECO:0000313" key="2">
    <source>
        <dbReference type="Proteomes" id="UP000217507"/>
    </source>
</evidence>
<dbReference type="Gene3D" id="3.30.429.10">
    <property type="entry name" value="Macrophage Migration Inhibitory Factor"/>
    <property type="match status" value="1"/>
</dbReference>
<organism evidence="1 2">
    <name type="scientific">Trichormus variabilis NIES-23</name>
    <dbReference type="NCBI Taxonomy" id="1973479"/>
    <lineage>
        <taxon>Bacteria</taxon>
        <taxon>Bacillati</taxon>
        <taxon>Cyanobacteriota</taxon>
        <taxon>Cyanophyceae</taxon>
        <taxon>Nostocales</taxon>
        <taxon>Nostocaceae</taxon>
        <taxon>Trichormus</taxon>
    </lineage>
</organism>
<protein>
    <recommendedName>
        <fullName evidence="3">4-oxalocrotonate tautomerase</fullName>
    </recommendedName>
</protein>
<evidence type="ECO:0008006" key="3">
    <source>
        <dbReference type="Google" id="ProtNLM"/>
    </source>
</evidence>
<name>A0A1Z4KMF7_ANAVA</name>
<dbReference type="PANTHER" id="PTHR38460">
    <property type="entry name" value="TAUTOMERASE YOLI-RELATED"/>
    <property type="match status" value="1"/>
</dbReference>
<evidence type="ECO:0000313" key="1">
    <source>
        <dbReference type="EMBL" id="BAY70181.1"/>
    </source>
</evidence>
<dbReference type="EMBL" id="AP018216">
    <property type="protein sequence ID" value="BAY70181.1"/>
    <property type="molecule type" value="Genomic_DNA"/>
</dbReference>
<dbReference type="SMR" id="A0A1Z4KMF7"/>
<gene>
    <name evidence="1" type="ORF">NIES23_29820</name>
</gene>
<dbReference type="InterPro" id="IPR014347">
    <property type="entry name" value="Tautomerase/MIF_sf"/>
</dbReference>
<dbReference type="AlphaFoldDB" id="A0A1Z4KMF7"/>
<dbReference type="PANTHER" id="PTHR38460:SF1">
    <property type="entry name" value="TAUTOMERASE YOLI-RELATED"/>
    <property type="match status" value="1"/>
</dbReference>
<dbReference type="Pfam" id="PF14552">
    <property type="entry name" value="Tautomerase_2"/>
    <property type="match status" value="1"/>
</dbReference>
<proteinExistence type="predicted"/>
<sequence length="129" mass="15195">MVQIKVYGLAEKLNPIKAELSNILHTSLIEVLQISPEKRFHRFFPLDKLDFYYPSDRTDNYLIIEIIMFEGRSVETKKQLLRDIFKKVDEKFGISVYDIEITLFEIPKQNWGIRGIPGDELNLSYKVEV</sequence>
<dbReference type="Proteomes" id="UP000217507">
    <property type="component" value="Chromosome"/>
</dbReference>
<accession>A0A1Z4KMF7</accession>
<dbReference type="InterPro" id="IPR037479">
    <property type="entry name" value="Tauto_MSAD"/>
</dbReference>
<reference evidence="1 2" key="1">
    <citation type="submission" date="2017-06" db="EMBL/GenBank/DDBJ databases">
        <title>Genome sequencing of cyanobaciteial culture collection at National Institute for Environmental Studies (NIES).</title>
        <authorList>
            <person name="Hirose Y."/>
            <person name="Shimura Y."/>
            <person name="Fujisawa T."/>
            <person name="Nakamura Y."/>
            <person name="Kawachi M."/>
        </authorList>
    </citation>
    <scope>NUCLEOTIDE SEQUENCE [LARGE SCALE GENOMIC DNA]</scope>
    <source>
        <strain evidence="1 2">NIES-23</strain>
    </source>
</reference>
<dbReference type="SUPFAM" id="SSF55331">
    <property type="entry name" value="Tautomerase/MIF"/>
    <property type="match status" value="1"/>
</dbReference>